<dbReference type="EC" id="4.4.1.13" evidence="2"/>
<comment type="caution">
    <text evidence="7">The sequence shown here is derived from an EMBL/GenBank/DDBJ whole genome shotgun (WGS) entry which is preliminary data.</text>
</comment>
<dbReference type="SUPFAM" id="SSF53383">
    <property type="entry name" value="PLP-dependent transferases"/>
    <property type="match status" value="1"/>
</dbReference>
<name>A0A7C9VT42_9PSEU</name>
<protein>
    <recommendedName>
        <fullName evidence="2">cysteine-S-conjugate beta-lyase</fullName>
        <ecNumber evidence="2">4.4.1.13</ecNumber>
    </recommendedName>
</protein>
<accession>A0A7C9VT42</accession>
<sequence>MNQTTTTERPGTLVAGFDNLDLRWLRAKSGAKWRVPPANVLPAWVADMDFPVAEPIRRRLAALALEGDLGYPDWPDGRTPLREVFSARMGAQHEWHPDCTQVREFTDVTQAVQVVLQLATAPGDGVALHTPCFAPFARTITRMGRRLVPIPAIDTDDGWVFDTERFAADVAATGCRVLLLVNPHNPTGRVFTEEELRALAEVAHRHDLLVISDEIHSDLVYAPHRHLPFAALGQDVEARTVTVTSATKAFNLAGVRCAVAHVGPSWLRDALAAQPSDLFGVAGLFGVHATIAAWTECDEWLSAAVGYLDDNRRMVADFVAESLPGVRWHVPEATYLAWLDFRAAGLGDDPAELVRRHGRVELSPGPSFNPGGDGFARLNFATSRRVLRVVLERLGRSVEC</sequence>
<keyword evidence="4" id="KW-0456">Lyase</keyword>
<evidence type="ECO:0000256" key="3">
    <source>
        <dbReference type="ARBA" id="ARBA00022898"/>
    </source>
</evidence>
<keyword evidence="8" id="KW-1185">Reference proteome</keyword>
<comment type="cofactor">
    <cofactor evidence="1">
        <name>pyridoxal 5'-phosphate</name>
        <dbReference type="ChEBI" id="CHEBI:597326"/>
    </cofactor>
</comment>
<dbReference type="EMBL" id="JAAMPJ010000009">
    <property type="protein sequence ID" value="NGY63153.1"/>
    <property type="molecule type" value="Genomic_DNA"/>
</dbReference>
<keyword evidence="7" id="KW-0032">Aminotransferase</keyword>
<reference evidence="7 8" key="1">
    <citation type="submission" date="2020-03" db="EMBL/GenBank/DDBJ databases">
        <title>Isolation and identification of active actinomycetes.</title>
        <authorList>
            <person name="Sun X."/>
        </authorList>
    </citation>
    <scope>NUCLEOTIDE SEQUENCE [LARGE SCALE GENOMIC DNA]</scope>
    <source>
        <strain evidence="7 8">NEAU-D13</strain>
    </source>
</reference>
<dbReference type="InterPro" id="IPR015421">
    <property type="entry name" value="PyrdxlP-dep_Trfase_major"/>
</dbReference>
<dbReference type="Gene3D" id="3.40.640.10">
    <property type="entry name" value="Type I PLP-dependent aspartate aminotransferase-like (Major domain)"/>
    <property type="match status" value="1"/>
</dbReference>
<comment type="similarity">
    <text evidence="5">Belongs to the class-II pyridoxal-phosphate-dependent aminotransferase family. MalY/PatB cystathionine beta-lyase subfamily.</text>
</comment>
<dbReference type="GO" id="GO:0047804">
    <property type="term" value="F:cysteine-S-conjugate beta-lyase activity"/>
    <property type="evidence" value="ECO:0007669"/>
    <property type="project" value="UniProtKB-EC"/>
</dbReference>
<dbReference type="Pfam" id="PF00155">
    <property type="entry name" value="Aminotran_1_2"/>
    <property type="match status" value="1"/>
</dbReference>
<dbReference type="InterPro" id="IPR004839">
    <property type="entry name" value="Aminotransferase_I/II_large"/>
</dbReference>
<dbReference type="CDD" id="cd00609">
    <property type="entry name" value="AAT_like"/>
    <property type="match status" value="1"/>
</dbReference>
<dbReference type="AlphaFoldDB" id="A0A7C9VT42"/>
<dbReference type="InterPro" id="IPR015422">
    <property type="entry name" value="PyrdxlP-dep_Trfase_small"/>
</dbReference>
<evidence type="ECO:0000256" key="5">
    <source>
        <dbReference type="ARBA" id="ARBA00037974"/>
    </source>
</evidence>
<evidence type="ECO:0000313" key="8">
    <source>
        <dbReference type="Proteomes" id="UP000481360"/>
    </source>
</evidence>
<dbReference type="Gene3D" id="3.90.1150.10">
    <property type="entry name" value="Aspartate Aminotransferase, domain 1"/>
    <property type="match status" value="1"/>
</dbReference>
<dbReference type="Proteomes" id="UP000481360">
    <property type="component" value="Unassembled WGS sequence"/>
</dbReference>
<keyword evidence="7" id="KW-0808">Transferase</keyword>
<evidence type="ECO:0000313" key="7">
    <source>
        <dbReference type="EMBL" id="NGY63153.1"/>
    </source>
</evidence>
<keyword evidence="3" id="KW-0663">Pyridoxal phosphate</keyword>
<organism evidence="7 8">
    <name type="scientific">Lentzea alba</name>
    <dbReference type="NCBI Taxonomy" id="2714351"/>
    <lineage>
        <taxon>Bacteria</taxon>
        <taxon>Bacillati</taxon>
        <taxon>Actinomycetota</taxon>
        <taxon>Actinomycetes</taxon>
        <taxon>Pseudonocardiales</taxon>
        <taxon>Pseudonocardiaceae</taxon>
        <taxon>Lentzea</taxon>
    </lineage>
</organism>
<dbReference type="GO" id="GO:0030170">
    <property type="term" value="F:pyridoxal phosphate binding"/>
    <property type="evidence" value="ECO:0007669"/>
    <property type="project" value="InterPro"/>
</dbReference>
<proteinExistence type="inferred from homology"/>
<dbReference type="InterPro" id="IPR015424">
    <property type="entry name" value="PyrdxlP-dep_Trfase"/>
</dbReference>
<gene>
    <name evidence="7" type="ORF">G7043_29965</name>
</gene>
<dbReference type="PANTHER" id="PTHR43525">
    <property type="entry name" value="PROTEIN MALY"/>
    <property type="match status" value="1"/>
</dbReference>
<evidence type="ECO:0000256" key="2">
    <source>
        <dbReference type="ARBA" id="ARBA00012224"/>
    </source>
</evidence>
<evidence type="ECO:0000256" key="4">
    <source>
        <dbReference type="ARBA" id="ARBA00023239"/>
    </source>
</evidence>
<dbReference type="RefSeq" id="WP_166051289.1">
    <property type="nucleotide sequence ID" value="NZ_JAAMPJ010000009.1"/>
</dbReference>
<feature type="domain" description="Aminotransferase class I/classII large" evidence="6">
    <location>
        <begin position="101"/>
        <end position="394"/>
    </location>
</feature>
<evidence type="ECO:0000256" key="1">
    <source>
        <dbReference type="ARBA" id="ARBA00001933"/>
    </source>
</evidence>
<dbReference type="GO" id="GO:0008483">
    <property type="term" value="F:transaminase activity"/>
    <property type="evidence" value="ECO:0007669"/>
    <property type="project" value="UniProtKB-KW"/>
</dbReference>
<dbReference type="InterPro" id="IPR051798">
    <property type="entry name" value="Class-II_PLP-Dep_Aminotrans"/>
</dbReference>
<dbReference type="PANTHER" id="PTHR43525:SF2">
    <property type="entry name" value="CYSTATHIONINE BETA-LYASE-RELATED"/>
    <property type="match status" value="1"/>
</dbReference>
<evidence type="ECO:0000259" key="6">
    <source>
        <dbReference type="Pfam" id="PF00155"/>
    </source>
</evidence>